<keyword evidence="2" id="KW-1185">Reference proteome</keyword>
<proteinExistence type="predicted"/>
<sequence length="196" mass="22535">MAQALFAAAYAKPTTTEDCRLEFVNCTFLDGCLFFGWHWSANKDEQPWLEQVKDLPFSLDIAYYEPPRRHGSLNTNTAPEYSEWSNADPRIANAQLLWEHPDLASSYAAMMQQICFHLNALHRHSSGWESNEEKQYDVPRRDKVLKYTPERLREVCRELLAGRGGEAFTFRFCRDKEELVLSGCVSTIFAMTNPSG</sequence>
<dbReference type="OrthoDB" id="62952at2759"/>
<reference evidence="1 2" key="1">
    <citation type="submission" date="2015-03" db="EMBL/GenBank/DDBJ databases">
        <title>RNA-seq based gene annotation and comparative genomics of four Zymoseptoria species reveal species-specific pathogenicity related genes and transposable element activity.</title>
        <authorList>
            <person name="Grandaubert J."/>
            <person name="Bhattacharyya A."/>
            <person name="Stukenbrock E.H."/>
        </authorList>
    </citation>
    <scope>NUCLEOTIDE SEQUENCE [LARGE SCALE GENOMIC DNA]</scope>
    <source>
        <strain evidence="1 2">Zb18110</strain>
    </source>
</reference>
<accession>A0A0F4GVB2</accession>
<protein>
    <submittedName>
        <fullName evidence="1">Uncharacterized protein</fullName>
    </submittedName>
</protein>
<evidence type="ECO:0000313" key="2">
    <source>
        <dbReference type="Proteomes" id="UP000033647"/>
    </source>
</evidence>
<dbReference type="EMBL" id="LAFY01000333">
    <property type="protein sequence ID" value="KJY00146.1"/>
    <property type="molecule type" value="Genomic_DNA"/>
</dbReference>
<gene>
    <name evidence="1" type="ORF">TI39_contig341g00010</name>
</gene>
<comment type="caution">
    <text evidence="1">The sequence shown here is derived from an EMBL/GenBank/DDBJ whole genome shotgun (WGS) entry which is preliminary data.</text>
</comment>
<evidence type="ECO:0000313" key="1">
    <source>
        <dbReference type="EMBL" id="KJY00146.1"/>
    </source>
</evidence>
<dbReference type="Proteomes" id="UP000033647">
    <property type="component" value="Unassembled WGS sequence"/>
</dbReference>
<organism evidence="1 2">
    <name type="scientific">Zymoseptoria brevis</name>
    <dbReference type="NCBI Taxonomy" id="1047168"/>
    <lineage>
        <taxon>Eukaryota</taxon>
        <taxon>Fungi</taxon>
        <taxon>Dikarya</taxon>
        <taxon>Ascomycota</taxon>
        <taxon>Pezizomycotina</taxon>
        <taxon>Dothideomycetes</taxon>
        <taxon>Dothideomycetidae</taxon>
        <taxon>Mycosphaerellales</taxon>
        <taxon>Mycosphaerellaceae</taxon>
        <taxon>Zymoseptoria</taxon>
    </lineage>
</organism>
<dbReference type="AlphaFoldDB" id="A0A0F4GVB2"/>
<name>A0A0F4GVB2_9PEZI</name>